<name>A0AAW9V8Y0_9GAMM</name>
<dbReference type="EMBL" id="WLUB01000022">
    <property type="protein sequence ID" value="MTC34107.1"/>
    <property type="molecule type" value="Genomic_DNA"/>
</dbReference>
<accession>A0AAW9V8Y0</accession>
<sequence length="96" mass="11140">MFFMNINLNVLENAISSIFEEMKKNGIESVKLDSDFYWNVPSDAIYDVYNEPKLDVGQLEDDYDALLKTKGNEILVRYNLKNIAAILRYLAEKEPN</sequence>
<gene>
    <name evidence="1" type="ORF">GKR67_05705</name>
</gene>
<evidence type="ECO:0000313" key="1">
    <source>
        <dbReference type="EMBL" id="MTC34107.1"/>
    </source>
</evidence>
<proteinExistence type="predicted"/>
<dbReference type="AlphaFoldDB" id="A0AAW9V8Y0"/>
<reference evidence="1 2" key="1">
    <citation type="submission" date="2019-10" db="EMBL/GenBank/DDBJ databases">
        <title>Comparative genomic analysis of Providencia.</title>
        <authorList>
            <person name="Yuan C."/>
            <person name="Wei Y."/>
            <person name="Yin Z."/>
        </authorList>
    </citation>
    <scope>NUCLEOTIDE SEQUENCE [LARGE SCALE GENOMIC DNA]</scope>
    <source>
        <strain evidence="2">wls1934</strain>
    </source>
</reference>
<evidence type="ECO:0008006" key="3">
    <source>
        <dbReference type="Google" id="ProtNLM"/>
    </source>
</evidence>
<comment type="caution">
    <text evidence="1">The sequence shown here is derived from an EMBL/GenBank/DDBJ whole genome shotgun (WGS) entry which is preliminary data.</text>
</comment>
<evidence type="ECO:0000313" key="2">
    <source>
        <dbReference type="Proteomes" id="UP000449944"/>
    </source>
</evidence>
<dbReference type="Proteomes" id="UP000449944">
    <property type="component" value="Unassembled WGS sequence"/>
</dbReference>
<protein>
    <recommendedName>
        <fullName evidence="3">DUF2622 domain-containing protein</fullName>
    </recommendedName>
</protein>
<organism evidence="1 2">
    <name type="scientific">Providencia alcalifaciens</name>
    <dbReference type="NCBI Taxonomy" id="126385"/>
    <lineage>
        <taxon>Bacteria</taxon>
        <taxon>Pseudomonadati</taxon>
        <taxon>Pseudomonadota</taxon>
        <taxon>Gammaproteobacteria</taxon>
        <taxon>Enterobacterales</taxon>
        <taxon>Morganellaceae</taxon>
        <taxon>Providencia</taxon>
    </lineage>
</organism>